<proteinExistence type="predicted"/>
<dbReference type="AlphaFoldDB" id="A0AAD5JJH7"/>
<dbReference type="EMBL" id="JAJSOW010000003">
    <property type="protein sequence ID" value="KAI9194707.1"/>
    <property type="molecule type" value="Genomic_DNA"/>
</dbReference>
<evidence type="ECO:0000313" key="1">
    <source>
        <dbReference type="EMBL" id="KAI9194707.1"/>
    </source>
</evidence>
<organism evidence="1 2">
    <name type="scientific">Acer negundo</name>
    <name type="common">Box elder</name>
    <dbReference type="NCBI Taxonomy" id="4023"/>
    <lineage>
        <taxon>Eukaryota</taxon>
        <taxon>Viridiplantae</taxon>
        <taxon>Streptophyta</taxon>
        <taxon>Embryophyta</taxon>
        <taxon>Tracheophyta</taxon>
        <taxon>Spermatophyta</taxon>
        <taxon>Magnoliopsida</taxon>
        <taxon>eudicotyledons</taxon>
        <taxon>Gunneridae</taxon>
        <taxon>Pentapetalae</taxon>
        <taxon>rosids</taxon>
        <taxon>malvids</taxon>
        <taxon>Sapindales</taxon>
        <taxon>Sapindaceae</taxon>
        <taxon>Hippocastanoideae</taxon>
        <taxon>Acereae</taxon>
        <taxon>Acer</taxon>
    </lineage>
</organism>
<reference evidence="1" key="2">
    <citation type="submission" date="2023-02" db="EMBL/GenBank/DDBJ databases">
        <authorList>
            <person name="Swenson N.G."/>
            <person name="Wegrzyn J.L."/>
            <person name="Mcevoy S.L."/>
        </authorList>
    </citation>
    <scope>NUCLEOTIDE SEQUENCE</scope>
    <source>
        <strain evidence="1">91603</strain>
        <tissue evidence="1">Leaf</tissue>
    </source>
</reference>
<name>A0AAD5JJH7_ACENE</name>
<protein>
    <submittedName>
        <fullName evidence="1">Uncharacterized protein</fullName>
    </submittedName>
</protein>
<dbReference type="Proteomes" id="UP001064489">
    <property type="component" value="Chromosome 1"/>
</dbReference>
<gene>
    <name evidence="1" type="ORF">LWI28_008478</name>
</gene>
<sequence>MVLGSVLSKSPVCPPVPSSVTPTARSNLTEMAVRLVRVRGFLGQVQMQAPSTPIFRPSQVVPLPPLTALKVEASVGTEKEMEASASIDKKMKALTKPVKETEVPVELGISGVGEIQADPEVVETGGVEATGTGSVNLEA</sequence>
<evidence type="ECO:0000313" key="2">
    <source>
        <dbReference type="Proteomes" id="UP001064489"/>
    </source>
</evidence>
<reference evidence="1" key="1">
    <citation type="journal article" date="2022" name="Plant J.">
        <title>Strategies of tolerance reflected in two North American maple genomes.</title>
        <authorList>
            <person name="McEvoy S.L."/>
            <person name="Sezen U.U."/>
            <person name="Trouern-Trend A."/>
            <person name="McMahon S.M."/>
            <person name="Schaberg P.G."/>
            <person name="Yang J."/>
            <person name="Wegrzyn J.L."/>
            <person name="Swenson N.G."/>
        </authorList>
    </citation>
    <scope>NUCLEOTIDE SEQUENCE</scope>
    <source>
        <strain evidence="1">91603</strain>
    </source>
</reference>
<comment type="caution">
    <text evidence="1">The sequence shown here is derived from an EMBL/GenBank/DDBJ whole genome shotgun (WGS) entry which is preliminary data.</text>
</comment>
<accession>A0AAD5JJH7</accession>
<keyword evidence="2" id="KW-1185">Reference proteome</keyword>